<dbReference type="PANTHER" id="PTHR47691:SF3">
    <property type="entry name" value="HTH-TYPE TRANSCRIPTIONAL REGULATOR RV0890C-RELATED"/>
    <property type="match status" value="1"/>
</dbReference>
<dbReference type="Gene3D" id="1.25.40.10">
    <property type="entry name" value="Tetratricopeptide repeat domain"/>
    <property type="match status" value="2"/>
</dbReference>
<feature type="domain" description="Bacterial transcriptional activator" evidence="1">
    <location>
        <begin position="91"/>
        <end position="232"/>
    </location>
</feature>
<evidence type="ECO:0000259" key="1">
    <source>
        <dbReference type="SMART" id="SM01043"/>
    </source>
</evidence>
<dbReference type="InterPro" id="IPR036388">
    <property type="entry name" value="WH-like_DNA-bd_sf"/>
</dbReference>
<dbReference type="InterPro" id="IPR027417">
    <property type="entry name" value="P-loop_NTPase"/>
</dbReference>
<dbReference type="Pfam" id="PF03704">
    <property type="entry name" value="BTAD"/>
    <property type="match status" value="1"/>
</dbReference>
<dbReference type="Gene3D" id="1.10.10.10">
    <property type="entry name" value="Winged helix-like DNA-binding domain superfamily/Winged helix DNA-binding domain"/>
    <property type="match status" value="1"/>
</dbReference>
<dbReference type="SUPFAM" id="SSF46894">
    <property type="entry name" value="C-terminal effector domain of the bipartite response regulators"/>
    <property type="match status" value="1"/>
</dbReference>
<keyword evidence="3" id="KW-1185">Reference proteome</keyword>
<dbReference type="PRINTS" id="PR00364">
    <property type="entry name" value="DISEASERSIST"/>
</dbReference>
<dbReference type="PANTHER" id="PTHR47691">
    <property type="entry name" value="REGULATOR-RELATED"/>
    <property type="match status" value="1"/>
</dbReference>
<dbReference type="Proteomes" id="UP001500620">
    <property type="component" value="Unassembled WGS sequence"/>
</dbReference>
<proteinExistence type="predicted"/>
<name>A0ABP8DRB8_9ACTN</name>
<gene>
    <name evidence="2" type="ORF">GCM10022255_098750</name>
</gene>
<comment type="caution">
    <text evidence="2">The sequence shown here is derived from an EMBL/GenBank/DDBJ whole genome shotgun (WGS) entry which is preliminary data.</text>
</comment>
<accession>A0ABP8DRB8</accession>
<dbReference type="EMBL" id="BAABAT010000051">
    <property type="protein sequence ID" value="GAA4262368.1"/>
    <property type="molecule type" value="Genomic_DNA"/>
</dbReference>
<dbReference type="SUPFAM" id="SSF52540">
    <property type="entry name" value="P-loop containing nucleoside triphosphate hydrolases"/>
    <property type="match status" value="1"/>
</dbReference>
<organism evidence="2 3">
    <name type="scientific">Dactylosporangium darangshiense</name>
    <dbReference type="NCBI Taxonomy" id="579108"/>
    <lineage>
        <taxon>Bacteria</taxon>
        <taxon>Bacillati</taxon>
        <taxon>Actinomycetota</taxon>
        <taxon>Actinomycetes</taxon>
        <taxon>Micromonosporales</taxon>
        <taxon>Micromonosporaceae</taxon>
        <taxon>Dactylosporangium</taxon>
    </lineage>
</organism>
<dbReference type="SMART" id="SM01043">
    <property type="entry name" value="BTAD"/>
    <property type="match status" value="1"/>
</dbReference>
<protein>
    <submittedName>
        <fullName evidence="2">BTAD domain-containing putative transcriptional regulator</fullName>
    </submittedName>
</protein>
<dbReference type="SUPFAM" id="SSF48452">
    <property type="entry name" value="TPR-like"/>
    <property type="match status" value="2"/>
</dbReference>
<sequence>MHNGLMRFAILGPLEVRDDAGRPVAVGGPKPRALLVRLLLAAGHVVPADGLGGDTANAVQAQVSRLRRALPYEAIEFTGGGYRIVVDPQDVDVHRFDALARDGHRLLAAGDFKTAALVLHEALNLWRGPALADLPDAGAQVARLEEARLAAAEDLAEAELALPEGTPIGALRRLVAEHPFRERLRGQLMRALHAAGRTAEALAEFDDARRLLAAELGADPSAELAALHLSILRAQAPPPARSTLPAPLTRLIGREAELDRLAGLRGARLVTLLGPGGAGKTRLALEAAARDGREAGLVDLSRVEDGALVPHAVAGALGLRAAGLAPAGGDADPVRPLAAALADRELLLVVDNCEQVLDAVAGLLRTLLAECPGLAALATSREPLGLTGEVLVPLGPLPPEPAVRLFAERAAAVRAGFTVDDTNAEAVRRICDLLDGLPLAIELAAARLRQLTVAELAERLAGHEHFAVLSRGDRTAAGRHRTLRAVVDWSWQLLGDDERALARRFAVFGGGATRASVEEVCGAGEDLLADLVDRSLLSVRDGRYRMLETILLFCRERLAEAGEEPALRAAHAAWCLALARRADPHLRRAEQLEWLALLSAEHENLMSALRWSAANDRDTALRLIAALAAYWWLGGRRGEVPSLAARVLDSVPDGPPEGLEEEYVSCVVHAESFASPQARRRADAVMTTLDRPLRHPFGAAVWGMSREAGVDDEPSPALLGTDPWNAALQRLGAALLAVLGGRPGDAELSAVLVEFRALGERWGSAQALDWLAHLAGWRGEWSRAHELWAEALAALDELGAAQETADVLCRRGDCRTRQGDLAGAETDYVCAAYLGRRAGRPGTALAELGLAEVARHRGDLDAAAGHLALALSHANEGDLGAFYIRSSILTAHARLAEARGRPDEALRRHEQALEAARAAPLSAGLADATDGLAGYHALTGDGTEAARLLGAATALRGTAVAGDPNVAATAARARDLIGGPAFAEAYSAGLRAGSGTPDAEHE</sequence>
<evidence type="ECO:0000313" key="2">
    <source>
        <dbReference type="EMBL" id="GAA4262368.1"/>
    </source>
</evidence>
<dbReference type="InterPro" id="IPR005158">
    <property type="entry name" value="BTAD"/>
</dbReference>
<evidence type="ECO:0000313" key="3">
    <source>
        <dbReference type="Proteomes" id="UP001500620"/>
    </source>
</evidence>
<dbReference type="CDD" id="cd15831">
    <property type="entry name" value="BTAD"/>
    <property type="match status" value="1"/>
</dbReference>
<reference evidence="3" key="1">
    <citation type="journal article" date="2019" name="Int. J. Syst. Evol. Microbiol.">
        <title>The Global Catalogue of Microorganisms (GCM) 10K type strain sequencing project: providing services to taxonomists for standard genome sequencing and annotation.</title>
        <authorList>
            <consortium name="The Broad Institute Genomics Platform"/>
            <consortium name="The Broad Institute Genome Sequencing Center for Infectious Disease"/>
            <person name="Wu L."/>
            <person name="Ma J."/>
        </authorList>
    </citation>
    <scope>NUCLEOTIDE SEQUENCE [LARGE SCALE GENOMIC DNA]</scope>
    <source>
        <strain evidence="3">JCM 17441</strain>
    </source>
</reference>
<dbReference type="InterPro" id="IPR011990">
    <property type="entry name" value="TPR-like_helical_dom_sf"/>
</dbReference>
<dbReference type="InterPro" id="IPR016032">
    <property type="entry name" value="Sig_transdc_resp-reg_C-effctor"/>
</dbReference>